<comment type="subcellular location">
    <subcellularLocation>
        <location evidence="1">Membrane</location>
        <topology evidence="1">Multi-pass membrane protein</topology>
    </subcellularLocation>
</comment>
<keyword evidence="2 5" id="KW-0812">Transmembrane</keyword>
<proteinExistence type="predicted"/>
<feature type="transmembrane region" description="Helical" evidence="5">
    <location>
        <begin position="90"/>
        <end position="108"/>
    </location>
</feature>
<organism evidence="7 8">
    <name type="scientific">Parachlamydia acanthamoebae</name>
    <dbReference type="NCBI Taxonomy" id="83552"/>
    <lineage>
        <taxon>Bacteria</taxon>
        <taxon>Pseudomonadati</taxon>
        <taxon>Chlamydiota</taxon>
        <taxon>Chlamydiia</taxon>
        <taxon>Parachlamydiales</taxon>
        <taxon>Parachlamydiaceae</taxon>
        <taxon>Parachlamydia</taxon>
    </lineage>
</organism>
<sequence length="347" mass="38159">MLMEMTEMGSSVDRISFFTSLKDLKNYSWGFLAQDVSAGFSVALLSVPQAMAYAMVAGLPLSCGLLAVIFSSLIAATWGSSRHLIVGPSNAIAIMVQSGTSQILFNYFRDLDGPEREWMAVQILTQLTLLVGIFQILVASFKLGRLTQFVSHSVVVGYVVGTAIAIVIDQFYIFLGIPPMEGVHAFYEKAWYLVSHLSQFHLPTLLISLGSLFLIVAFRQKDKRIPGAAIAFGFMAIAVQLMGLNVEGGESFVGERLQQVALVGDTGEVYTGLPALSFPYFNTRILSSVVPVAFAIALMSILESAAVAKSIAAITGQRLSLNQDIFWDWIRKFLWFFSRRSNAYFRK</sequence>
<feature type="transmembrane region" description="Helical" evidence="5">
    <location>
        <begin position="225"/>
        <end position="244"/>
    </location>
</feature>
<evidence type="ECO:0000256" key="2">
    <source>
        <dbReference type="ARBA" id="ARBA00022692"/>
    </source>
</evidence>
<gene>
    <name evidence="7" type="ORF">DB43_AS00180</name>
</gene>
<evidence type="ECO:0000256" key="1">
    <source>
        <dbReference type="ARBA" id="ARBA00004141"/>
    </source>
</evidence>
<dbReference type="Pfam" id="PF00916">
    <property type="entry name" value="Sulfate_transp"/>
    <property type="match status" value="1"/>
</dbReference>
<dbReference type="InterPro" id="IPR011547">
    <property type="entry name" value="SLC26A/SulP_dom"/>
</dbReference>
<dbReference type="EMBL" id="JSAM01000129">
    <property type="protein sequence ID" value="KIA76148.1"/>
    <property type="molecule type" value="Genomic_DNA"/>
</dbReference>
<keyword evidence="4 5" id="KW-0472">Membrane</keyword>
<evidence type="ECO:0000256" key="5">
    <source>
        <dbReference type="SAM" id="Phobius"/>
    </source>
</evidence>
<dbReference type="GO" id="GO:0055085">
    <property type="term" value="P:transmembrane transport"/>
    <property type="evidence" value="ECO:0007669"/>
    <property type="project" value="InterPro"/>
</dbReference>
<feature type="transmembrane region" description="Helical" evidence="5">
    <location>
        <begin position="120"/>
        <end position="143"/>
    </location>
</feature>
<name>A0A0C1E7R4_9BACT</name>
<feature type="transmembrane region" description="Helical" evidence="5">
    <location>
        <begin position="155"/>
        <end position="177"/>
    </location>
</feature>
<reference evidence="7 8" key="1">
    <citation type="journal article" date="2014" name="Mol. Biol. Evol.">
        <title>Massive expansion of Ubiquitination-related gene families within the Chlamydiae.</title>
        <authorList>
            <person name="Domman D."/>
            <person name="Collingro A."/>
            <person name="Lagkouvardos I."/>
            <person name="Gehre L."/>
            <person name="Weinmaier T."/>
            <person name="Rattei T."/>
            <person name="Subtil A."/>
            <person name="Horn M."/>
        </authorList>
    </citation>
    <scope>NUCLEOTIDE SEQUENCE [LARGE SCALE GENOMIC DNA]</scope>
    <source>
        <strain evidence="7 8">OEW1</strain>
    </source>
</reference>
<keyword evidence="3 5" id="KW-1133">Transmembrane helix</keyword>
<dbReference type="PATRIC" id="fig|83552.4.peg.2721"/>
<feature type="domain" description="SLC26A/SulP transporter" evidence="6">
    <location>
        <begin position="32"/>
        <end position="324"/>
    </location>
</feature>
<dbReference type="InterPro" id="IPR001902">
    <property type="entry name" value="SLC26A/SulP_fam"/>
</dbReference>
<accession>A0A0C1E7R4</accession>
<feature type="transmembrane region" description="Helical" evidence="5">
    <location>
        <begin position="197"/>
        <end position="218"/>
    </location>
</feature>
<dbReference type="Proteomes" id="UP000031307">
    <property type="component" value="Unassembled WGS sequence"/>
</dbReference>
<evidence type="ECO:0000256" key="3">
    <source>
        <dbReference type="ARBA" id="ARBA00022989"/>
    </source>
</evidence>
<evidence type="ECO:0000259" key="6">
    <source>
        <dbReference type="Pfam" id="PF00916"/>
    </source>
</evidence>
<evidence type="ECO:0000313" key="8">
    <source>
        <dbReference type="Proteomes" id="UP000031307"/>
    </source>
</evidence>
<protein>
    <recommendedName>
        <fullName evidence="6">SLC26A/SulP transporter domain-containing protein</fullName>
    </recommendedName>
</protein>
<evidence type="ECO:0000313" key="7">
    <source>
        <dbReference type="EMBL" id="KIA76148.1"/>
    </source>
</evidence>
<feature type="transmembrane region" description="Helical" evidence="5">
    <location>
        <begin position="50"/>
        <end position="78"/>
    </location>
</feature>
<feature type="transmembrane region" description="Helical" evidence="5">
    <location>
        <begin position="285"/>
        <end position="308"/>
    </location>
</feature>
<dbReference type="GO" id="GO:0016020">
    <property type="term" value="C:membrane"/>
    <property type="evidence" value="ECO:0007669"/>
    <property type="project" value="UniProtKB-SubCell"/>
</dbReference>
<comment type="caution">
    <text evidence="7">The sequence shown here is derived from an EMBL/GenBank/DDBJ whole genome shotgun (WGS) entry which is preliminary data.</text>
</comment>
<evidence type="ECO:0000256" key="4">
    <source>
        <dbReference type="ARBA" id="ARBA00023136"/>
    </source>
</evidence>
<dbReference type="PANTHER" id="PTHR11814">
    <property type="entry name" value="SULFATE TRANSPORTER"/>
    <property type="match status" value="1"/>
</dbReference>
<dbReference type="AlphaFoldDB" id="A0A0C1E7R4"/>